<dbReference type="PROSITE" id="PS50887">
    <property type="entry name" value="GGDEF"/>
    <property type="match status" value="1"/>
</dbReference>
<dbReference type="EMBL" id="CADCVS010000300">
    <property type="protein sequence ID" value="CAA9507511.1"/>
    <property type="molecule type" value="Genomic_DNA"/>
</dbReference>
<dbReference type="NCBIfam" id="TIGR00254">
    <property type="entry name" value="GGDEF"/>
    <property type="match status" value="1"/>
</dbReference>
<feature type="domain" description="EAL" evidence="3">
    <location>
        <begin position="336"/>
        <end position="595"/>
    </location>
</feature>
<dbReference type="CDD" id="cd00156">
    <property type="entry name" value="REC"/>
    <property type="match status" value="1"/>
</dbReference>
<dbReference type="Pfam" id="PF00072">
    <property type="entry name" value="Response_reg"/>
    <property type="match status" value="1"/>
</dbReference>
<keyword evidence="1" id="KW-0597">Phosphoprotein</keyword>
<dbReference type="SMART" id="SM00448">
    <property type="entry name" value="REC"/>
    <property type="match status" value="1"/>
</dbReference>
<dbReference type="FunFam" id="3.20.20.450:FF:000001">
    <property type="entry name" value="Cyclic di-GMP phosphodiesterase yahA"/>
    <property type="match status" value="1"/>
</dbReference>
<dbReference type="PANTHER" id="PTHR44757:SF2">
    <property type="entry name" value="BIOFILM ARCHITECTURE MAINTENANCE PROTEIN MBAA"/>
    <property type="match status" value="1"/>
</dbReference>
<dbReference type="Gene3D" id="3.30.70.270">
    <property type="match status" value="1"/>
</dbReference>
<dbReference type="PROSITE" id="PS50110">
    <property type="entry name" value="RESPONSE_REGULATORY"/>
    <property type="match status" value="1"/>
</dbReference>
<feature type="domain" description="Response regulatory" evidence="2">
    <location>
        <begin position="32"/>
        <end position="149"/>
    </location>
</feature>
<proteinExistence type="predicted"/>
<dbReference type="Pfam" id="PF00990">
    <property type="entry name" value="GGDEF"/>
    <property type="match status" value="1"/>
</dbReference>
<dbReference type="SMART" id="SM00052">
    <property type="entry name" value="EAL"/>
    <property type="match status" value="1"/>
</dbReference>
<dbReference type="AlphaFoldDB" id="A0A6J4SX40"/>
<dbReference type="InterPro" id="IPR000160">
    <property type="entry name" value="GGDEF_dom"/>
</dbReference>
<dbReference type="Gene3D" id="3.40.50.2300">
    <property type="match status" value="1"/>
</dbReference>
<name>A0A6J4SX40_9ACTN</name>
<organism evidence="5">
    <name type="scientific">uncultured Solirubrobacteraceae bacterium</name>
    <dbReference type="NCBI Taxonomy" id="1162706"/>
    <lineage>
        <taxon>Bacteria</taxon>
        <taxon>Bacillati</taxon>
        <taxon>Actinomycetota</taxon>
        <taxon>Thermoleophilia</taxon>
        <taxon>Solirubrobacterales</taxon>
        <taxon>Solirubrobacteraceae</taxon>
        <taxon>environmental samples</taxon>
    </lineage>
</organism>
<sequence>MRALDHLLGDPMTVVNRLDSPRPRAAATRNPRLLLVEDDHVDARHVREMLRGGWGAEVELVHVESLEAACAYVAEEFVTCVLLDLSLPDVSGLDGLTKLRAAAPDVPIVVLSTHGDEATALRAVQAGAQDYLVKGRVDDHLVSRAVRYAVERKRSEAQLLHQAMHDSLTELPNRAMFLDHVELALERSHRTGRQVGVLFLDLDRFKLINDSLGHRAGDRLLVLVATRLRGVTREIDMVARFGDDEFTILCDDVVGEEDAVIVAERVAEAIAAPFAIEGTEVFLTASVGIAIARDHERGPADALVRDADAAMHRAKERGKSRHELFDEVMRTTAVRRLETENALHRALERGEFRVHYQPNVDLATGHLTGVEALIRWQHPERGIVQPTEFISLAEETGLIVPIGRWVLDEACAQLARWRDLRLFAQDRPPLTMAVNLSARQLVQSQLVDEVAAAVATHGIPPHSLVLELTESLVLGDDETTRAAFAALRALGVRLAIDDFGTGYASLAALKHFPADVLKIDRSFVDGLGSDAVDTPIVAAVIGLAHELGLVAVAEGVETHRQLQVLRRLNCDMGQGYLFSRARPAHEIDQLLVSGLSV</sequence>
<evidence type="ECO:0000259" key="4">
    <source>
        <dbReference type="PROSITE" id="PS50887"/>
    </source>
</evidence>
<dbReference type="GO" id="GO:0000160">
    <property type="term" value="P:phosphorelay signal transduction system"/>
    <property type="evidence" value="ECO:0007669"/>
    <property type="project" value="InterPro"/>
</dbReference>
<protein>
    <submittedName>
        <fullName evidence="5">Diguanylate cyclase/phosphodiesterase (GGDEF &amp; EAL domains) with PAS/PAC sensor(S)</fullName>
    </submittedName>
</protein>
<dbReference type="Gene3D" id="3.20.20.450">
    <property type="entry name" value="EAL domain"/>
    <property type="match status" value="1"/>
</dbReference>
<reference evidence="5" key="1">
    <citation type="submission" date="2020-02" db="EMBL/GenBank/DDBJ databases">
        <authorList>
            <person name="Meier V. D."/>
        </authorList>
    </citation>
    <scope>NUCLEOTIDE SEQUENCE</scope>
    <source>
        <strain evidence="5">AVDCRST_MAG30</strain>
    </source>
</reference>
<dbReference type="SUPFAM" id="SSF55073">
    <property type="entry name" value="Nucleotide cyclase"/>
    <property type="match status" value="1"/>
</dbReference>
<dbReference type="CDD" id="cd01948">
    <property type="entry name" value="EAL"/>
    <property type="match status" value="1"/>
</dbReference>
<dbReference type="SMART" id="SM00267">
    <property type="entry name" value="GGDEF"/>
    <property type="match status" value="1"/>
</dbReference>
<dbReference type="SUPFAM" id="SSF141868">
    <property type="entry name" value="EAL domain-like"/>
    <property type="match status" value="1"/>
</dbReference>
<evidence type="ECO:0000313" key="5">
    <source>
        <dbReference type="EMBL" id="CAA9507511.1"/>
    </source>
</evidence>
<evidence type="ECO:0000259" key="2">
    <source>
        <dbReference type="PROSITE" id="PS50110"/>
    </source>
</evidence>
<dbReference type="SUPFAM" id="SSF52172">
    <property type="entry name" value="CheY-like"/>
    <property type="match status" value="1"/>
</dbReference>
<dbReference type="InterPro" id="IPR043128">
    <property type="entry name" value="Rev_trsase/Diguanyl_cyclase"/>
</dbReference>
<dbReference type="InterPro" id="IPR001789">
    <property type="entry name" value="Sig_transdc_resp-reg_receiver"/>
</dbReference>
<dbReference type="InterPro" id="IPR001633">
    <property type="entry name" value="EAL_dom"/>
</dbReference>
<dbReference type="PROSITE" id="PS50883">
    <property type="entry name" value="EAL"/>
    <property type="match status" value="1"/>
</dbReference>
<dbReference type="InterPro" id="IPR029787">
    <property type="entry name" value="Nucleotide_cyclase"/>
</dbReference>
<evidence type="ECO:0000259" key="3">
    <source>
        <dbReference type="PROSITE" id="PS50883"/>
    </source>
</evidence>
<accession>A0A6J4SX40</accession>
<dbReference type="Pfam" id="PF00563">
    <property type="entry name" value="EAL"/>
    <property type="match status" value="1"/>
</dbReference>
<gene>
    <name evidence="5" type="ORF">AVDCRST_MAG30-2287</name>
</gene>
<dbReference type="InterPro" id="IPR011006">
    <property type="entry name" value="CheY-like_superfamily"/>
</dbReference>
<dbReference type="InterPro" id="IPR035919">
    <property type="entry name" value="EAL_sf"/>
</dbReference>
<dbReference type="CDD" id="cd01949">
    <property type="entry name" value="GGDEF"/>
    <property type="match status" value="1"/>
</dbReference>
<feature type="domain" description="GGDEF" evidence="4">
    <location>
        <begin position="193"/>
        <end position="327"/>
    </location>
</feature>
<feature type="modified residue" description="4-aspartylphosphate" evidence="1">
    <location>
        <position position="84"/>
    </location>
</feature>
<evidence type="ECO:0000256" key="1">
    <source>
        <dbReference type="PROSITE-ProRule" id="PRU00169"/>
    </source>
</evidence>
<dbReference type="InterPro" id="IPR052155">
    <property type="entry name" value="Biofilm_reg_signaling"/>
</dbReference>
<dbReference type="PANTHER" id="PTHR44757">
    <property type="entry name" value="DIGUANYLATE CYCLASE DGCP"/>
    <property type="match status" value="1"/>
</dbReference>